<dbReference type="GO" id="GO:0046677">
    <property type="term" value="P:response to antibiotic"/>
    <property type="evidence" value="ECO:0007669"/>
    <property type="project" value="UniProtKB-KW"/>
</dbReference>
<dbReference type="RefSeq" id="WP_063840263.1">
    <property type="nucleotide sequence ID" value="NG_047243.1"/>
</dbReference>
<gene>
    <name evidence="7" type="primary">aac(3)-IIIc</name>
</gene>
<evidence type="ECO:0000256" key="3">
    <source>
        <dbReference type="ARBA" id="ARBA00022679"/>
    </source>
</evidence>
<evidence type="ECO:0000256" key="1">
    <source>
        <dbReference type="ARBA" id="ARBA00006383"/>
    </source>
</evidence>
<dbReference type="GO" id="GO:0046353">
    <property type="term" value="F:aminoglycoside 3-N-acetyltransferase activity"/>
    <property type="evidence" value="ECO:0007669"/>
    <property type="project" value="UniProtKB-EC"/>
</dbReference>
<keyword evidence="6" id="KW-0732">Signal</keyword>
<comment type="similarity">
    <text evidence="1 5">Belongs to the antibiotic N-acetyltransferase family.</text>
</comment>
<reference evidence="7" key="1">
    <citation type="submission" date="1992-11" db="EMBL/GenBank/DDBJ databases">
        <authorList>
            <person name="Shaw K.J."/>
            <person name="Leal I."/>
        </authorList>
    </citation>
    <scope>NUCLEOTIDE SEQUENCE</scope>
</reference>
<feature type="chain" id="PRO_5004248279" description="Aminoglycoside N(3)-acetyltransferase" evidence="6">
    <location>
        <begin position="21"/>
        <end position="279"/>
    </location>
</feature>
<organism evidence="7">
    <name type="scientific">Pseudomonas aeruginosa</name>
    <dbReference type="NCBI Taxonomy" id="287"/>
    <lineage>
        <taxon>Bacteria</taxon>
        <taxon>Pseudomonadati</taxon>
        <taxon>Pseudomonadota</taxon>
        <taxon>Gammaproteobacteria</taxon>
        <taxon>Pseudomonadales</taxon>
        <taxon>Pseudomonadaceae</taxon>
        <taxon>Pseudomonas</taxon>
    </lineage>
</organism>
<dbReference type="InterPro" id="IPR003679">
    <property type="entry name" value="Amioglycoside_AcTrfase"/>
</dbReference>
<sequence>MFSRWSKPLVLAAVTRASLAADLAALGLAAGDAVMVHAAVSKVGRLLDGPDTIIAALSDAGRPAGTILAYADWEARYEDLVDEDGRVPQEWREHIPPFDPRRSRAIRDNGVLPEFLRTTPGALRSGNPGASMVGLGARAEWFTADHPLDYGYGEGSPLARLVEAGGKVLMLGAPLDTLTLLHHAEHLADIPGKRIRRIEVPLATPTGTQWRMIEEFDTGDPIVEGLAEDYFAEIVTAFLAGGRGRQGLIGTAPSVLVDAAAITAFGVAWLESRFGSPSS</sequence>
<feature type="signal peptide" evidence="6">
    <location>
        <begin position="1"/>
        <end position="20"/>
    </location>
</feature>
<evidence type="ECO:0000313" key="7">
    <source>
        <dbReference type="EMBL" id="AAA25683.1"/>
    </source>
</evidence>
<proteinExistence type="inferred from homology"/>
<comment type="catalytic activity">
    <reaction evidence="5">
        <text>a 2-deoxystreptamine antibiotic + acetyl-CoA = an N(3)-acetyl-2-deoxystreptamine antibiotic + CoA + H(+)</text>
        <dbReference type="Rhea" id="RHEA:12665"/>
        <dbReference type="ChEBI" id="CHEBI:15378"/>
        <dbReference type="ChEBI" id="CHEBI:57287"/>
        <dbReference type="ChEBI" id="CHEBI:57288"/>
        <dbReference type="ChEBI" id="CHEBI:57921"/>
        <dbReference type="ChEBI" id="CHEBI:77452"/>
        <dbReference type="EC" id="2.3.1.81"/>
    </reaction>
</comment>
<dbReference type="SUPFAM" id="SSF110710">
    <property type="entry name" value="TTHA0583/YokD-like"/>
    <property type="match status" value="1"/>
</dbReference>
<dbReference type="KEGG" id="ag:AAA25683"/>
<dbReference type="PANTHER" id="PTHR11104">
    <property type="entry name" value="AMINOGLYCOSIDE N3-ACETYLTRANSFERASE"/>
    <property type="match status" value="1"/>
</dbReference>
<dbReference type="PANTHER" id="PTHR11104:SF0">
    <property type="entry name" value="SPBETA PROPHAGE-DERIVED AMINOGLYCOSIDE N(3')-ACETYLTRANSFERASE-LIKE PROTEIN YOKD"/>
    <property type="match status" value="1"/>
</dbReference>
<dbReference type="EC" id="2.3.1.-" evidence="5"/>
<protein>
    <recommendedName>
        <fullName evidence="2 5">Aminoglycoside N(3)-acetyltransferase</fullName>
        <ecNumber evidence="5">2.3.1.-</ecNumber>
    </recommendedName>
</protein>
<evidence type="ECO:0000256" key="2">
    <source>
        <dbReference type="ARBA" id="ARBA00012882"/>
    </source>
</evidence>
<accession>Q51406</accession>
<dbReference type="Pfam" id="PF02522">
    <property type="entry name" value="Antibiotic_NAT"/>
    <property type="match status" value="1"/>
</dbReference>
<evidence type="ECO:0000256" key="6">
    <source>
        <dbReference type="SAM" id="SignalP"/>
    </source>
</evidence>
<dbReference type="NCBIfam" id="NF033082">
    <property type="entry name" value="AAC_3"/>
    <property type="match status" value="1"/>
</dbReference>
<evidence type="ECO:0000256" key="5">
    <source>
        <dbReference type="RuleBase" id="RU365031"/>
    </source>
</evidence>
<dbReference type="InterPro" id="IPR028345">
    <property type="entry name" value="Antibiotic_NAT-like"/>
</dbReference>
<keyword evidence="5" id="KW-0046">Antibiotic resistance</keyword>
<dbReference type="SMR" id="Q51406"/>
<keyword evidence="3 5" id="KW-0808">Transferase</keyword>
<name>Q51406_PSEAI</name>
<dbReference type="EMBL" id="L06161">
    <property type="protein sequence ID" value="AAA25683.1"/>
    <property type="molecule type" value="Genomic_DNA"/>
</dbReference>
<evidence type="ECO:0000256" key="4">
    <source>
        <dbReference type="ARBA" id="ARBA00023315"/>
    </source>
</evidence>
<keyword evidence="4 5" id="KW-0012">Acyltransferase</keyword>
<dbReference type="AlphaFoldDB" id="Q51406"/>
<dbReference type="CARD" id="ARO:3002538">
    <property type="molecule name" value="AAC(3)-IIIc"/>
    <property type="mechanism identifier" value="ARO:0001004"/>
    <property type="mechanism name" value="antibiotic inactivation"/>
</dbReference>